<evidence type="ECO:0000256" key="4">
    <source>
        <dbReference type="ARBA" id="ARBA00023159"/>
    </source>
</evidence>
<reference evidence="9 10" key="1">
    <citation type="submission" date="2019-04" db="EMBL/GenBank/DDBJ databases">
        <authorList>
            <consortium name="Wellcome Sanger Institute Data Sharing"/>
        </authorList>
    </citation>
    <scope>NUCLEOTIDE SEQUENCE [LARGE SCALE GENOMIC DNA]</scope>
</reference>
<reference evidence="9" key="3">
    <citation type="submission" date="2025-09" db="UniProtKB">
        <authorList>
            <consortium name="Ensembl"/>
        </authorList>
    </citation>
    <scope>IDENTIFICATION</scope>
</reference>
<dbReference type="SUPFAM" id="SSF46785">
    <property type="entry name" value="Winged helix' DNA-binding domain"/>
    <property type="match status" value="1"/>
</dbReference>
<dbReference type="Gene3D" id="1.10.10.10">
    <property type="entry name" value="Winged helix-like DNA-binding domain superfamily/Winged helix DNA-binding domain"/>
    <property type="match status" value="1"/>
</dbReference>
<dbReference type="KEGG" id="sfm:108936946"/>
<feature type="compositionally biased region" description="Polar residues" evidence="7">
    <location>
        <begin position="131"/>
        <end position="143"/>
    </location>
</feature>
<dbReference type="Gene3D" id="2.60.200.10">
    <property type="match status" value="1"/>
</dbReference>
<feature type="region of interest" description="Disordered" evidence="7">
    <location>
        <begin position="117"/>
        <end position="143"/>
    </location>
</feature>
<sequence>MMQESSSRAMRLRDWLILQIESGQYPGLTWHDAEKTLFRIPWKHAAKQDYRQREDAALFKAWAVYKGKYHEGKDRADPSVWKTRLRCALNKSSDFQEVPERNQLDISEPYKVYRIQSHGGKEGHGRPETFSAGQLDTPPGQSSKLHVQFGAKVDANGGWKERADSGGLYEHPYSTDIQTPPQGTLADKEHSIGLSSYSLSMSGVPVSTFLPIDHPAAFHITDFRLQVCLFYQGQLVQDFTTSTSGGCWIRQCPALGEDEHLYGPSAIEQVFFPPVEAFHMPASVCAAMARLLAHLQRGVVVWVAPDGLFIKRFCQGRVYWNGPLAQHRDRPNKLEREKTSKLLDVSIFFQELKQFLQGGPRPNFEINLCFGEEFPEPDQSKDKKLITAQIKPLFIKNLLRTIQRCPEEMKAQLQDPRQGQRQPPVSPWADSAMILETHSLAPS</sequence>
<dbReference type="PANTHER" id="PTHR11949:SF24">
    <property type="entry name" value="INTERFERON REGULATORY FACTOR 9"/>
    <property type="match status" value="1"/>
</dbReference>
<evidence type="ECO:0000259" key="8">
    <source>
        <dbReference type="PROSITE" id="PS51507"/>
    </source>
</evidence>
<feature type="domain" description="IRF tryptophan pentad repeat" evidence="8">
    <location>
        <begin position="9"/>
        <end position="117"/>
    </location>
</feature>
<dbReference type="GO" id="GO:0002376">
    <property type="term" value="P:immune system process"/>
    <property type="evidence" value="ECO:0007669"/>
    <property type="project" value="TreeGrafter"/>
</dbReference>
<organism evidence="9 10">
    <name type="scientific">Scleropages formosus</name>
    <name type="common">Asian bonytongue</name>
    <name type="synonym">Osteoglossum formosum</name>
    <dbReference type="NCBI Taxonomy" id="113540"/>
    <lineage>
        <taxon>Eukaryota</taxon>
        <taxon>Metazoa</taxon>
        <taxon>Chordata</taxon>
        <taxon>Craniata</taxon>
        <taxon>Vertebrata</taxon>
        <taxon>Euteleostomi</taxon>
        <taxon>Actinopterygii</taxon>
        <taxon>Neopterygii</taxon>
        <taxon>Teleostei</taxon>
        <taxon>Osteoglossocephala</taxon>
        <taxon>Osteoglossomorpha</taxon>
        <taxon>Osteoglossiformes</taxon>
        <taxon>Osteoglossidae</taxon>
        <taxon>Scleropages</taxon>
    </lineage>
</organism>
<dbReference type="GeneTree" id="ENSGT00940000163813"/>
<dbReference type="InterPro" id="IPR019471">
    <property type="entry name" value="Interferon_reg_factor-3"/>
</dbReference>
<keyword evidence="4" id="KW-0010">Activator</keyword>
<dbReference type="Proteomes" id="UP000694397">
    <property type="component" value="Chromosome 2"/>
</dbReference>
<dbReference type="PRINTS" id="PR00267">
    <property type="entry name" value="INTFRNREGFCT"/>
</dbReference>
<dbReference type="OrthoDB" id="8698246at2759"/>
<keyword evidence="2" id="KW-0805">Transcription regulation</keyword>
<dbReference type="InterPro" id="IPR019817">
    <property type="entry name" value="Interferon_reg_fac_CS"/>
</dbReference>
<dbReference type="CTD" id="405815"/>
<dbReference type="FunFam" id="1.10.10.10:FF:000041">
    <property type="entry name" value="Interferon regulatory factor 4"/>
    <property type="match status" value="1"/>
</dbReference>
<dbReference type="Pfam" id="PF10401">
    <property type="entry name" value="IRF-3"/>
    <property type="match status" value="1"/>
</dbReference>
<dbReference type="SMART" id="SM01243">
    <property type="entry name" value="IRF-3"/>
    <property type="match status" value="1"/>
</dbReference>
<evidence type="ECO:0000256" key="5">
    <source>
        <dbReference type="ARBA" id="ARBA00023163"/>
    </source>
</evidence>
<name>A0A8C9SIR7_SCLFO</name>
<dbReference type="FunFam" id="2.60.200.10:FF:000013">
    <property type="entry name" value="Interferon regulatory factor 8"/>
    <property type="match status" value="1"/>
</dbReference>
<keyword evidence="6" id="KW-0539">Nucleus</keyword>
<dbReference type="GO" id="GO:0045944">
    <property type="term" value="P:positive regulation of transcription by RNA polymerase II"/>
    <property type="evidence" value="ECO:0007669"/>
    <property type="project" value="UniProtKB-ARBA"/>
</dbReference>
<evidence type="ECO:0000256" key="3">
    <source>
        <dbReference type="ARBA" id="ARBA00023125"/>
    </source>
</evidence>
<dbReference type="GO" id="GO:0000978">
    <property type="term" value="F:RNA polymerase II cis-regulatory region sequence-specific DNA binding"/>
    <property type="evidence" value="ECO:0007669"/>
    <property type="project" value="TreeGrafter"/>
</dbReference>
<dbReference type="PANTHER" id="PTHR11949">
    <property type="entry name" value="INTERFERON REGULATORY FACTOR"/>
    <property type="match status" value="1"/>
</dbReference>
<dbReference type="Ensembl" id="ENSSFOT00015032543.2">
    <property type="protein sequence ID" value="ENSSFOP00015032185.1"/>
    <property type="gene ID" value="ENSSFOG00015020578.2"/>
</dbReference>
<dbReference type="Pfam" id="PF00605">
    <property type="entry name" value="IRF"/>
    <property type="match status" value="1"/>
</dbReference>
<dbReference type="InterPro" id="IPR017855">
    <property type="entry name" value="SMAD-like_dom_sf"/>
</dbReference>
<comment type="subcellular location">
    <subcellularLocation>
        <location evidence="1">Nucleus</location>
    </subcellularLocation>
</comment>
<keyword evidence="10" id="KW-1185">Reference proteome</keyword>
<dbReference type="InterPro" id="IPR008984">
    <property type="entry name" value="SMAD_FHA_dom_sf"/>
</dbReference>
<dbReference type="AlphaFoldDB" id="A0A8C9SIR7"/>
<dbReference type="GO" id="GO:0005634">
    <property type="term" value="C:nucleus"/>
    <property type="evidence" value="ECO:0007669"/>
    <property type="project" value="UniProtKB-SubCell"/>
</dbReference>
<evidence type="ECO:0000256" key="1">
    <source>
        <dbReference type="ARBA" id="ARBA00004123"/>
    </source>
</evidence>
<dbReference type="PROSITE" id="PS51507">
    <property type="entry name" value="IRF_2"/>
    <property type="match status" value="1"/>
</dbReference>
<dbReference type="SMART" id="SM00348">
    <property type="entry name" value="IRF"/>
    <property type="match status" value="1"/>
</dbReference>
<accession>A0A8C9SIR7</accession>
<dbReference type="CDD" id="cd00103">
    <property type="entry name" value="IRF"/>
    <property type="match status" value="1"/>
</dbReference>
<keyword evidence="3" id="KW-0238">DNA-binding</keyword>
<dbReference type="InterPro" id="IPR036388">
    <property type="entry name" value="WH-like_DNA-bd_sf"/>
</dbReference>
<dbReference type="InterPro" id="IPR036390">
    <property type="entry name" value="WH_DNA-bd_sf"/>
</dbReference>
<dbReference type="GO" id="GO:0000981">
    <property type="term" value="F:DNA-binding transcription factor activity, RNA polymerase II-specific"/>
    <property type="evidence" value="ECO:0007669"/>
    <property type="project" value="TreeGrafter"/>
</dbReference>
<evidence type="ECO:0000256" key="7">
    <source>
        <dbReference type="SAM" id="MobiDB-lite"/>
    </source>
</evidence>
<dbReference type="SUPFAM" id="SSF49879">
    <property type="entry name" value="SMAD/FHA domain"/>
    <property type="match status" value="1"/>
</dbReference>
<reference evidence="9" key="2">
    <citation type="submission" date="2025-08" db="UniProtKB">
        <authorList>
            <consortium name="Ensembl"/>
        </authorList>
    </citation>
    <scope>IDENTIFICATION</scope>
</reference>
<evidence type="ECO:0000256" key="6">
    <source>
        <dbReference type="ARBA" id="ARBA00023242"/>
    </source>
</evidence>
<protein>
    <submittedName>
        <fullName evidence="9">Interferon regulatory factor 10</fullName>
    </submittedName>
</protein>
<proteinExistence type="predicted"/>
<dbReference type="PROSITE" id="PS00601">
    <property type="entry name" value="IRF_1"/>
    <property type="match status" value="1"/>
</dbReference>
<dbReference type="InterPro" id="IPR001346">
    <property type="entry name" value="Interferon_reg_fact_DNA-bd_dom"/>
</dbReference>
<evidence type="ECO:0000313" key="10">
    <source>
        <dbReference type="Proteomes" id="UP000694397"/>
    </source>
</evidence>
<gene>
    <name evidence="9" type="primary">LOC108936946</name>
</gene>
<evidence type="ECO:0000256" key="2">
    <source>
        <dbReference type="ARBA" id="ARBA00023015"/>
    </source>
</evidence>
<keyword evidence="5" id="KW-0804">Transcription</keyword>
<evidence type="ECO:0000313" key="9">
    <source>
        <dbReference type="Ensembl" id="ENSSFOP00015032185.1"/>
    </source>
</evidence>